<dbReference type="RefSeq" id="WP_212656958.1">
    <property type="nucleotide sequence ID" value="NZ_JAGXTP010000001.1"/>
</dbReference>
<name>A0A942I4H5_9HYPH</name>
<feature type="domain" description="2Fe-2S ferredoxin-type" evidence="5">
    <location>
        <begin position="484"/>
        <end position="569"/>
    </location>
</feature>
<dbReference type="CDD" id="cd06185">
    <property type="entry name" value="PDR_like"/>
    <property type="match status" value="1"/>
</dbReference>
<dbReference type="EMBL" id="JAGXTP010000001">
    <property type="protein sequence ID" value="MBS3847326.1"/>
    <property type="molecule type" value="Genomic_DNA"/>
</dbReference>
<sequence>MTLSLSDPNWYPIASSEDLPFRHVYQGQLLGRELAVWRADDGNVNVWENRCLHRGVRLSIGINEGAELKCQYHGWRYANRSAGCTYIPAHPADAPARRIENRTYPVVEAYGLIWSAANDDKPFTPFPGAETGDWFALRPMPVNATPEAVLAGLAGLAPDDQPAQTLPGLAIRLGDTLYFVQPVDAGRSVIRGLLPGQPADTIVTLRHINETLTKLRDRLERAAARQPAPTPLQPVFERVSADLATMPDIAIPRGATMPVVVKRKWASADGVIGFELADRDNRHLPTFQPGAHIDVHLPNGLTRQYSITNGPGDLLSYVIGVKQESASSGGSKVLVETVREGDVLAISEPRNNFPLRRDATRTVLIAGGIGITPLLSMARFLDKSALPYELHYFTRADEQIAFRSELGALHGKVVLHTGLPRPQIADTIASALGTWRLAQHVYVCGPAAMLETVRSTAAAQHWPEEAIHFEYFKNDKTIDDSSSFEIELARSAMTLHVPAGKTILEVMREAGLTVPSSCEQGACGTCLTAVMEGEVDHQDVYLNDSEKASNSCMMTCVSRAKSQRLVLDI</sequence>
<keyword evidence="3" id="KW-0408">Iron</keyword>
<dbReference type="GO" id="GO:0016491">
    <property type="term" value="F:oxidoreductase activity"/>
    <property type="evidence" value="ECO:0007669"/>
    <property type="project" value="InterPro"/>
</dbReference>
<organism evidence="8 9">
    <name type="scientific">Devosia litorisediminis</name>
    <dbReference type="NCBI Taxonomy" id="2829817"/>
    <lineage>
        <taxon>Bacteria</taxon>
        <taxon>Pseudomonadati</taxon>
        <taxon>Pseudomonadota</taxon>
        <taxon>Alphaproteobacteria</taxon>
        <taxon>Hyphomicrobiales</taxon>
        <taxon>Devosiaceae</taxon>
        <taxon>Devosia</taxon>
    </lineage>
</organism>
<evidence type="ECO:0000256" key="3">
    <source>
        <dbReference type="ARBA" id="ARBA00023004"/>
    </source>
</evidence>
<dbReference type="PROSITE" id="PS51384">
    <property type="entry name" value="FAD_FR"/>
    <property type="match status" value="1"/>
</dbReference>
<evidence type="ECO:0000259" key="6">
    <source>
        <dbReference type="PROSITE" id="PS51296"/>
    </source>
</evidence>
<dbReference type="PROSITE" id="PS51085">
    <property type="entry name" value="2FE2S_FER_2"/>
    <property type="match status" value="1"/>
</dbReference>
<dbReference type="Pfam" id="PF00111">
    <property type="entry name" value="Fer2"/>
    <property type="match status" value="1"/>
</dbReference>
<protein>
    <submittedName>
        <fullName evidence="8">Rieske 2Fe-2S domain-containing protein</fullName>
    </submittedName>
</protein>
<dbReference type="GO" id="GO:0046872">
    <property type="term" value="F:metal ion binding"/>
    <property type="evidence" value="ECO:0007669"/>
    <property type="project" value="UniProtKB-KW"/>
</dbReference>
<dbReference type="InterPro" id="IPR017927">
    <property type="entry name" value="FAD-bd_FR_type"/>
</dbReference>
<dbReference type="InterPro" id="IPR036010">
    <property type="entry name" value="2Fe-2S_ferredoxin-like_sf"/>
</dbReference>
<dbReference type="Gene3D" id="2.102.10.10">
    <property type="entry name" value="Rieske [2Fe-2S] iron-sulphur domain"/>
    <property type="match status" value="1"/>
</dbReference>
<dbReference type="Proteomes" id="UP000678281">
    <property type="component" value="Unassembled WGS sequence"/>
</dbReference>
<dbReference type="PROSITE" id="PS00197">
    <property type="entry name" value="2FE2S_FER_1"/>
    <property type="match status" value="1"/>
</dbReference>
<dbReference type="Gene3D" id="3.10.20.30">
    <property type="match status" value="1"/>
</dbReference>
<dbReference type="InterPro" id="IPR001041">
    <property type="entry name" value="2Fe-2S_ferredoxin-type"/>
</dbReference>
<evidence type="ECO:0000259" key="7">
    <source>
        <dbReference type="PROSITE" id="PS51384"/>
    </source>
</evidence>
<evidence type="ECO:0000259" key="5">
    <source>
        <dbReference type="PROSITE" id="PS51085"/>
    </source>
</evidence>
<dbReference type="PANTHER" id="PTHR30212:SF2">
    <property type="entry name" value="PROTEIN YIIM"/>
    <property type="match status" value="1"/>
</dbReference>
<evidence type="ECO:0000256" key="1">
    <source>
        <dbReference type="ARBA" id="ARBA00022714"/>
    </source>
</evidence>
<evidence type="ECO:0000256" key="4">
    <source>
        <dbReference type="ARBA" id="ARBA00023014"/>
    </source>
</evidence>
<evidence type="ECO:0000313" key="8">
    <source>
        <dbReference type="EMBL" id="MBS3847326.1"/>
    </source>
</evidence>
<dbReference type="AlphaFoldDB" id="A0A942I4H5"/>
<dbReference type="InterPro" id="IPR006058">
    <property type="entry name" value="2Fe2S_fd_BS"/>
</dbReference>
<dbReference type="CDD" id="cd00207">
    <property type="entry name" value="fer2"/>
    <property type="match status" value="1"/>
</dbReference>
<dbReference type="InterPro" id="IPR017941">
    <property type="entry name" value="Rieske_2Fe-2S"/>
</dbReference>
<dbReference type="SUPFAM" id="SSF50022">
    <property type="entry name" value="ISP domain"/>
    <property type="match status" value="1"/>
</dbReference>
<dbReference type="PRINTS" id="PR00409">
    <property type="entry name" value="PHDIOXRDTASE"/>
</dbReference>
<dbReference type="Gene3D" id="3.40.50.80">
    <property type="entry name" value="Nucleotide-binding domain of ferredoxin-NADP reductase (FNR) module"/>
    <property type="match status" value="1"/>
</dbReference>
<dbReference type="GO" id="GO:0051537">
    <property type="term" value="F:2 iron, 2 sulfur cluster binding"/>
    <property type="evidence" value="ECO:0007669"/>
    <property type="project" value="UniProtKB-KW"/>
</dbReference>
<reference evidence="8" key="1">
    <citation type="submission" date="2021-04" db="EMBL/GenBank/DDBJ databases">
        <title>Devosia litorisediminis sp. nov., isolated from a sand dune.</title>
        <authorList>
            <person name="Park S."/>
            <person name="Yoon J.-H."/>
        </authorList>
    </citation>
    <scope>NUCLEOTIDE SEQUENCE</scope>
    <source>
        <strain evidence="8">BSSL-BM10</strain>
    </source>
</reference>
<feature type="domain" description="FAD-binding FR-type" evidence="7">
    <location>
        <begin position="252"/>
        <end position="356"/>
    </location>
</feature>
<dbReference type="Pfam" id="PF00355">
    <property type="entry name" value="Rieske"/>
    <property type="match status" value="1"/>
</dbReference>
<dbReference type="Gene3D" id="2.40.30.10">
    <property type="entry name" value="Translation factors"/>
    <property type="match status" value="1"/>
</dbReference>
<dbReference type="InterPro" id="IPR012675">
    <property type="entry name" value="Beta-grasp_dom_sf"/>
</dbReference>
<dbReference type="PROSITE" id="PS51296">
    <property type="entry name" value="RIESKE"/>
    <property type="match status" value="1"/>
</dbReference>
<feature type="domain" description="Rieske" evidence="6">
    <location>
        <begin position="10"/>
        <end position="115"/>
    </location>
</feature>
<gene>
    <name evidence="8" type="ORF">KD146_01330</name>
</gene>
<evidence type="ECO:0000256" key="2">
    <source>
        <dbReference type="ARBA" id="ARBA00022723"/>
    </source>
</evidence>
<keyword evidence="4" id="KW-0411">Iron-sulfur</keyword>
<dbReference type="InterPro" id="IPR017938">
    <property type="entry name" value="Riboflavin_synthase-like_b-brl"/>
</dbReference>
<comment type="caution">
    <text evidence="8">The sequence shown here is derived from an EMBL/GenBank/DDBJ whole genome shotgun (WGS) entry which is preliminary data.</text>
</comment>
<evidence type="ECO:0000313" key="9">
    <source>
        <dbReference type="Proteomes" id="UP000678281"/>
    </source>
</evidence>
<dbReference type="InterPro" id="IPR052353">
    <property type="entry name" value="Benzoxazolinone_Detox_Enz"/>
</dbReference>
<keyword evidence="2" id="KW-0479">Metal-binding</keyword>
<dbReference type="InterPro" id="IPR039261">
    <property type="entry name" value="FNR_nucleotide-bd"/>
</dbReference>
<keyword evidence="9" id="KW-1185">Reference proteome</keyword>
<dbReference type="SUPFAM" id="SSF63380">
    <property type="entry name" value="Riboflavin synthase domain-like"/>
    <property type="match status" value="1"/>
</dbReference>
<dbReference type="InterPro" id="IPR036922">
    <property type="entry name" value="Rieske_2Fe-2S_sf"/>
</dbReference>
<dbReference type="SUPFAM" id="SSF52343">
    <property type="entry name" value="Ferredoxin reductase-like, C-terminal NADP-linked domain"/>
    <property type="match status" value="1"/>
</dbReference>
<dbReference type="SUPFAM" id="SSF54292">
    <property type="entry name" value="2Fe-2S ferredoxin-like"/>
    <property type="match status" value="1"/>
</dbReference>
<dbReference type="CDD" id="cd03469">
    <property type="entry name" value="Rieske_RO_Alpha_N"/>
    <property type="match status" value="1"/>
</dbReference>
<accession>A0A942I4H5</accession>
<keyword evidence="1" id="KW-0001">2Fe-2S</keyword>
<proteinExistence type="predicted"/>
<dbReference type="PANTHER" id="PTHR30212">
    <property type="entry name" value="PROTEIN YIIM"/>
    <property type="match status" value="1"/>
</dbReference>